<protein>
    <submittedName>
        <fullName evidence="2">Uncharacterized protein</fullName>
    </submittedName>
</protein>
<organism evidence="2 3">
    <name type="scientific">Bacteroides xylanisolvens</name>
    <dbReference type="NCBI Taxonomy" id="371601"/>
    <lineage>
        <taxon>Bacteria</taxon>
        <taxon>Pseudomonadati</taxon>
        <taxon>Bacteroidota</taxon>
        <taxon>Bacteroidia</taxon>
        <taxon>Bacteroidales</taxon>
        <taxon>Bacteroidaceae</taxon>
        <taxon>Bacteroides</taxon>
    </lineage>
</organism>
<feature type="compositionally biased region" description="Basic and acidic residues" evidence="1">
    <location>
        <begin position="1"/>
        <end position="12"/>
    </location>
</feature>
<dbReference type="EMBL" id="NFLW01000036">
    <property type="protein sequence ID" value="OUQ64596.1"/>
    <property type="molecule type" value="Genomic_DNA"/>
</dbReference>
<dbReference type="Proteomes" id="UP000196036">
    <property type="component" value="Unassembled WGS sequence"/>
</dbReference>
<sequence>MANKNIAKDGKKTRFTSENQPPNRGRKPKLYTIAKKAYNISYDEWKEVVVYVMQCTKKEVEEIIDKDDTPMWVINICRALYKDSGKGSIATLKELTEKLWGKPIQETKPEDANIPTNIDHGISIDSWIKDKVK</sequence>
<accession>A0A1Y4V5V7</accession>
<reference evidence="3" key="1">
    <citation type="submission" date="2017-04" db="EMBL/GenBank/DDBJ databases">
        <title>Function of individual gut microbiota members based on whole genome sequencing of pure cultures obtained from chicken caecum.</title>
        <authorList>
            <person name="Medvecky M."/>
            <person name="Cejkova D."/>
            <person name="Polansky O."/>
            <person name="Karasova D."/>
            <person name="Kubasova T."/>
            <person name="Cizek A."/>
            <person name="Rychlik I."/>
        </authorList>
    </citation>
    <scope>NUCLEOTIDE SEQUENCE [LARGE SCALE GENOMIC DNA]</scope>
    <source>
        <strain evidence="3">An109</strain>
    </source>
</reference>
<evidence type="ECO:0000313" key="3">
    <source>
        <dbReference type="Proteomes" id="UP000196036"/>
    </source>
</evidence>
<feature type="region of interest" description="Disordered" evidence="1">
    <location>
        <begin position="1"/>
        <end position="27"/>
    </location>
</feature>
<evidence type="ECO:0000256" key="1">
    <source>
        <dbReference type="SAM" id="MobiDB-lite"/>
    </source>
</evidence>
<proteinExistence type="predicted"/>
<dbReference type="RefSeq" id="WP_087318668.1">
    <property type="nucleotide sequence ID" value="NZ_NFLW01000036.1"/>
</dbReference>
<gene>
    <name evidence="2" type="ORF">B5E52_16815</name>
</gene>
<dbReference type="AlphaFoldDB" id="A0A1Y4V5V7"/>
<comment type="caution">
    <text evidence="2">The sequence shown here is derived from an EMBL/GenBank/DDBJ whole genome shotgun (WGS) entry which is preliminary data.</text>
</comment>
<name>A0A1Y4V5V7_9BACE</name>
<evidence type="ECO:0000313" key="2">
    <source>
        <dbReference type="EMBL" id="OUQ64596.1"/>
    </source>
</evidence>